<evidence type="ECO:0000313" key="3">
    <source>
        <dbReference type="Proteomes" id="UP000028073"/>
    </source>
</evidence>
<dbReference type="InterPro" id="IPR007029">
    <property type="entry name" value="YHS_dom"/>
</dbReference>
<protein>
    <recommendedName>
        <fullName evidence="1">YHS domain-containing protein</fullName>
    </recommendedName>
</protein>
<dbReference type="NCBIfam" id="NF041384">
    <property type="entry name" value="YHS_seleno_dom"/>
    <property type="match status" value="1"/>
</dbReference>
<name>A0A081NM24_9GAMM</name>
<sequence>MMLTLVFSVQVMAEDEVYTGFFSDKAVSGYDPVAYFTEGKPVKGSDKFTTRYKEATWYFNSAEHKKLFLDNPEKYAPQYGGYCAWAVAKGDTASADPHQWTIEDGKLYMNYNASIQKEWAKDKVNLIKDADNNWPNVLK</sequence>
<dbReference type="eggNOG" id="COG3350">
    <property type="taxonomic scope" value="Bacteria"/>
</dbReference>
<feature type="domain" description="YHS" evidence="1">
    <location>
        <begin position="33"/>
        <end position="79"/>
    </location>
</feature>
<dbReference type="EMBL" id="JOKH01000001">
    <property type="protein sequence ID" value="KEQ19497.1"/>
    <property type="molecule type" value="Genomic_DNA"/>
</dbReference>
<evidence type="ECO:0000313" key="2">
    <source>
        <dbReference type="EMBL" id="KEQ19497.1"/>
    </source>
</evidence>
<organism evidence="2 3">
    <name type="scientific">Endozoicomonas numazuensis</name>
    <dbReference type="NCBI Taxonomy" id="1137799"/>
    <lineage>
        <taxon>Bacteria</taxon>
        <taxon>Pseudomonadati</taxon>
        <taxon>Pseudomonadota</taxon>
        <taxon>Gammaproteobacteria</taxon>
        <taxon>Oceanospirillales</taxon>
        <taxon>Endozoicomonadaceae</taxon>
        <taxon>Endozoicomonas</taxon>
    </lineage>
</organism>
<accession>A0A081NM24</accession>
<evidence type="ECO:0000259" key="1">
    <source>
        <dbReference type="Pfam" id="PF04945"/>
    </source>
</evidence>
<comment type="caution">
    <text evidence="2">The sequence shown here is derived from an EMBL/GenBank/DDBJ whole genome shotgun (WGS) entry which is preliminary data.</text>
</comment>
<dbReference type="AlphaFoldDB" id="A0A081NM24"/>
<dbReference type="Proteomes" id="UP000028073">
    <property type="component" value="Unassembled WGS sequence"/>
</dbReference>
<reference evidence="2 3" key="1">
    <citation type="submission" date="2014-06" db="EMBL/GenBank/DDBJ databases">
        <title>Whole Genome Sequences of Three Symbiotic Endozoicomonas Bacteria.</title>
        <authorList>
            <person name="Neave M.J."/>
            <person name="Apprill A."/>
            <person name="Voolstra C.R."/>
        </authorList>
    </citation>
    <scope>NUCLEOTIDE SEQUENCE [LARGE SCALE GENOMIC DNA]</scope>
    <source>
        <strain evidence="2 3">DSM 25634</strain>
    </source>
</reference>
<gene>
    <name evidence="2" type="ORF">GZ78_06095</name>
</gene>
<keyword evidence="3" id="KW-1185">Reference proteome</keyword>
<proteinExistence type="predicted"/>
<dbReference type="Pfam" id="PF04945">
    <property type="entry name" value="YHS"/>
    <property type="match status" value="1"/>
</dbReference>
<dbReference type="STRING" id="1137799.GZ78_06095"/>